<evidence type="ECO:0000313" key="2">
    <source>
        <dbReference type="Proteomes" id="UP001501710"/>
    </source>
</evidence>
<sequence>MGDPTLDLRIDGLLDGGFEWQWGRAIGAPWFTEGPDAKGVDVRNGLARSGVNNAWIRTGSQNWNAILQTIPVDPNRDYVLRGFVRTSGHGNGADVNTVFFGVRLPGQWPPVEQHIGPSPAGRYQEVVQPFNPGDRTSVTVFCGFWGVGSDGWIQIDQLSVLAR</sequence>
<dbReference type="Proteomes" id="UP001501710">
    <property type="component" value="Unassembled WGS sequence"/>
</dbReference>
<evidence type="ECO:0000313" key="1">
    <source>
        <dbReference type="EMBL" id="GAA4233467.1"/>
    </source>
</evidence>
<dbReference type="EMBL" id="BAABAS010000006">
    <property type="protein sequence ID" value="GAA4233467.1"/>
    <property type="molecule type" value="Genomic_DNA"/>
</dbReference>
<dbReference type="RefSeq" id="WP_344897889.1">
    <property type="nucleotide sequence ID" value="NZ_BAABAS010000006.1"/>
</dbReference>
<evidence type="ECO:0008006" key="3">
    <source>
        <dbReference type="Google" id="ProtNLM"/>
    </source>
</evidence>
<name>A0ABP8C4B4_9ACTN</name>
<proteinExistence type="predicted"/>
<organism evidence="1 2">
    <name type="scientific">Actinomadura meridiana</name>
    <dbReference type="NCBI Taxonomy" id="559626"/>
    <lineage>
        <taxon>Bacteria</taxon>
        <taxon>Bacillati</taxon>
        <taxon>Actinomycetota</taxon>
        <taxon>Actinomycetes</taxon>
        <taxon>Streptosporangiales</taxon>
        <taxon>Thermomonosporaceae</taxon>
        <taxon>Actinomadura</taxon>
    </lineage>
</organism>
<accession>A0ABP8C4B4</accession>
<keyword evidence="2" id="KW-1185">Reference proteome</keyword>
<gene>
    <name evidence="1" type="ORF">GCM10022254_36030</name>
</gene>
<comment type="caution">
    <text evidence="1">The sequence shown here is derived from an EMBL/GenBank/DDBJ whole genome shotgun (WGS) entry which is preliminary data.</text>
</comment>
<dbReference type="Gene3D" id="2.60.120.260">
    <property type="entry name" value="Galactose-binding domain-like"/>
    <property type="match status" value="1"/>
</dbReference>
<reference evidence="2" key="1">
    <citation type="journal article" date="2019" name="Int. J. Syst. Evol. Microbiol.">
        <title>The Global Catalogue of Microorganisms (GCM) 10K type strain sequencing project: providing services to taxonomists for standard genome sequencing and annotation.</title>
        <authorList>
            <consortium name="The Broad Institute Genomics Platform"/>
            <consortium name="The Broad Institute Genome Sequencing Center for Infectious Disease"/>
            <person name="Wu L."/>
            <person name="Ma J."/>
        </authorList>
    </citation>
    <scope>NUCLEOTIDE SEQUENCE [LARGE SCALE GENOMIC DNA]</scope>
    <source>
        <strain evidence="2">JCM 17440</strain>
    </source>
</reference>
<protein>
    <recommendedName>
        <fullName evidence="3">Carbohydrate binding domain-containing protein</fullName>
    </recommendedName>
</protein>